<dbReference type="InterPro" id="IPR027417">
    <property type="entry name" value="P-loop_NTPase"/>
</dbReference>
<dbReference type="GO" id="GO:0005829">
    <property type="term" value="C:cytosol"/>
    <property type="evidence" value="ECO:0007669"/>
    <property type="project" value="TreeGrafter"/>
</dbReference>
<feature type="region of interest" description="Disordered" evidence="17">
    <location>
        <begin position="966"/>
        <end position="1001"/>
    </location>
</feature>
<comment type="miscellaneous">
    <text evidence="15">In the RecBCD complex, RecB has a slow 3'-5' helicase, an exonuclease activity and loads RecA onto ssDNA, RecD has a fast 5'-3' helicase activity, while RecC stimulates the ATPase and processivity of the RecB helicase and contributes to recognition of the Chi site.</text>
</comment>
<evidence type="ECO:0000256" key="8">
    <source>
        <dbReference type="ARBA" id="ARBA00022840"/>
    </source>
</evidence>
<dbReference type="EMBL" id="WNKT01000007">
    <property type="protein sequence ID" value="MTW20561.1"/>
    <property type="molecule type" value="Genomic_DNA"/>
</dbReference>
<evidence type="ECO:0000256" key="9">
    <source>
        <dbReference type="ARBA" id="ARBA00022842"/>
    </source>
</evidence>
<feature type="compositionally biased region" description="Polar residues" evidence="17">
    <location>
        <begin position="894"/>
        <end position="906"/>
    </location>
</feature>
<evidence type="ECO:0000256" key="12">
    <source>
        <dbReference type="ARBA" id="ARBA00023235"/>
    </source>
</evidence>
<dbReference type="InterPro" id="IPR000212">
    <property type="entry name" value="DNA_helicase_UvrD/REP"/>
</dbReference>
<dbReference type="GO" id="GO:0008854">
    <property type="term" value="F:exodeoxyribonuclease V activity"/>
    <property type="evidence" value="ECO:0007669"/>
    <property type="project" value="UniProtKB-EC"/>
</dbReference>
<dbReference type="Gene3D" id="3.40.50.300">
    <property type="entry name" value="P-loop containing nucleotide triphosphate hydrolases"/>
    <property type="match status" value="2"/>
</dbReference>
<feature type="region of interest" description="DNA-binding and helicase activity, interacts with RecC" evidence="15">
    <location>
        <begin position="1"/>
        <end position="910"/>
    </location>
</feature>
<keyword evidence="7 15" id="KW-0269">Exonuclease</keyword>
<evidence type="ECO:0000256" key="14">
    <source>
        <dbReference type="ARBA" id="ARBA00048988"/>
    </source>
</evidence>
<keyword evidence="11 15" id="KW-0234">DNA repair</keyword>
<keyword evidence="6 15" id="KW-0347">Helicase</keyword>
<comment type="subunit">
    <text evidence="15">Heterotrimer of RecB, RecC and RecD. All subunits contribute to DNA-binding. Interacts with RecA.</text>
</comment>
<feature type="binding site" evidence="15">
    <location>
        <position position="1037"/>
    </location>
    <ligand>
        <name>Mg(2+)</name>
        <dbReference type="ChEBI" id="CHEBI:18420"/>
    </ligand>
</feature>
<dbReference type="GO" id="GO:0000724">
    <property type="term" value="P:double-strand break repair via homologous recombination"/>
    <property type="evidence" value="ECO:0007669"/>
    <property type="project" value="UniProtKB-UniRule"/>
</dbReference>
<evidence type="ECO:0000256" key="7">
    <source>
        <dbReference type="ARBA" id="ARBA00022839"/>
    </source>
</evidence>
<evidence type="ECO:0000256" key="3">
    <source>
        <dbReference type="ARBA" id="ARBA00022741"/>
    </source>
</evidence>
<comment type="cofactor">
    <cofactor evidence="15">
        <name>Mg(2+)</name>
        <dbReference type="ChEBI" id="CHEBI:18420"/>
    </cofactor>
    <text evidence="15">Binds 1 Mg(2+) ion per subunit.</text>
</comment>
<keyword evidence="4 15" id="KW-0227">DNA damage</keyword>
<evidence type="ECO:0000256" key="13">
    <source>
        <dbReference type="ARBA" id="ARBA00034617"/>
    </source>
</evidence>
<dbReference type="Proteomes" id="UP000434044">
    <property type="component" value="Unassembled WGS sequence"/>
</dbReference>
<gene>
    <name evidence="15 20" type="primary">recB</name>
    <name evidence="20" type="ORF">GJ668_05555</name>
</gene>
<dbReference type="NCBIfam" id="TIGR00609">
    <property type="entry name" value="recB"/>
    <property type="match status" value="1"/>
</dbReference>
<dbReference type="InterPro" id="IPR014017">
    <property type="entry name" value="DNA_helicase_UvrD-like_C"/>
</dbReference>
<reference evidence="20 21" key="1">
    <citation type="submission" date="2019-11" db="EMBL/GenBank/DDBJ databases">
        <title>Whole-genome sequence of the anaerobic purple sulfur bacterium Allochromatium palmeri DSM 15591.</title>
        <authorList>
            <person name="Kyndt J.A."/>
            <person name="Meyer T.E."/>
        </authorList>
    </citation>
    <scope>NUCLEOTIDE SEQUENCE [LARGE SCALE GENOMIC DNA]</scope>
    <source>
        <strain evidence="20 21">DSM 15591</strain>
    </source>
</reference>
<dbReference type="Pfam" id="PF00580">
    <property type="entry name" value="UvrD-helicase"/>
    <property type="match status" value="1"/>
</dbReference>
<dbReference type="GO" id="GO:0043138">
    <property type="term" value="F:3'-5' DNA helicase activity"/>
    <property type="evidence" value="ECO:0007669"/>
    <property type="project" value="UniProtKB-UniRule"/>
</dbReference>
<evidence type="ECO:0000259" key="19">
    <source>
        <dbReference type="PROSITE" id="PS51217"/>
    </source>
</evidence>
<evidence type="ECO:0000256" key="15">
    <source>
        <dbReference type="HAMAP-Rule" id="MF_01485"/>
    </source>
</evidence>
<dbReference type="InterPro" id="IPR011335">
    <property type="entry name" value="Restrct_endonuc-II-like"/>
</dbReference>
<evidence type="ECO:0000256" key="6">
    <source>
        <dbReference type="ARBA" id="ARBA00022806"/>
    </source>
</evidence>
<evidence type="ECO:0000256" key="10">
    <source>
        <dbReference type="ARBA" id="ARBA00023125"/>
    </source>
</evidence>
<dbReference type="Gene3D" id="3.90.320.10">
    <property type="match status" value="1"/>
</dbReference>
<dbReference type="Gene3D" id="1.10.3170.10">
    <property type="entry name" value="Recbcd, chain B, domain 2"/>
    <property type="match status" value="1"/>
</dbReference>
<dbReference type="EC" id="5.6.2.4" evidence="15"/>
<evidence type="ECO:0000256" key="5">
    <source>
        <dbReference type="ARBA" id="ARBA00022801"/>
    </source>
</evidence>
<evidence type="ECO:0000256" key="2">
    <source>
        <dbReference type="ARBA" id="ARBA00022723"/>
    </source>
</evidence>
<dbReference type="InterPro" id="IPR014016">
    <property type="entry name" value="UvrD-like_ATP-bd"/>
</dbReference>
<dbReference type="GO" id="GO:0005524">
    <property type="term" value="F:ATP binding"/>
    <property type="evidence" value="ECO:0007669"/>
    <property type="project" value="UniProtKB-UniRule"/>
</dbReference>
<dbReference type="Gene3D" id="1.10.486.10">
    <property type="entry name" value="PCRA, domain 4"/>
    <property type="match status" value="1"/>
</dbReference>
<dbReference type="SUPFAM" id="SSF52540">
    <property type="entry name" value="P-loop containing nucleoside triphosphate hydrolases"/>
    <property type="match status" value="1"/>
</dbReference>
<feature type="domain" description="UvrD-like helicase C-terminal" evidence="19">
    <location>
        <begin position="498"/>
        <end position="787"/>
    </location>
</feature>
<feature type="active site" description="For nuclease activity" evidence="15">
    <location>
        <position position="1191"/>
    </location>
</feature>
<evidence type="ECO:0000259" key="18">
    <source>
        <dbReference type="PROSITE" id="PS51198"/>
    </source>
</evidence>
<dbReference type="PROSITE" id="PS51198">
    <property type="entry name" value="UVRD_HELICASE_ATP_BIND"/>
    <property type="match status" value="1"/>
</dbReference>
<evidence type="ECO:0000313" key="20">
    <source>
        <dbReference type="EMBL" id="MTW20561.1"/>
    </source>
</evidence>
<protein>
    <recommendedName>
        <fullName evidence="15">RecBCD enzyme subunit RecB</fullName>
        <ecNumber evidence="15">3.1.11.5</ecNumber>
        <ecNumber evidence="15">5.6.2.4</ecNumber>
    </recommendedName>
    <alternativeName>
        <fullName evidence="15">DNA 3'-5' helicase subunit RecB</fullName>
    </alternativeName>
    <alternativeName>
        <fullName evidence="15">Exonuclease V subunit RecB</fullName>
        <shortName evidence="15">ExoV subunit RecB</shortName>
    </alternativeName>
    <alternativeName>
        <fullName evidence="15">Helicase/nuclease RecBCD subunit RecB</fullName>
    </alternativeName>
</protein>
<evidence type="ECO:0000256" key="16">
    <source>
        <dbReference type="PROSITE-ProRule" id="PRU00560"/>
    </source>
</evidence>
<dbReference type="PANTHER" id="PTHR11070">
    <property type="entry name" value="UVRD / RECB / PCRA DNA HELICASE FAMILY MEMBER"/>
    <property type="match status" value="1"/>
</dbReference>
<name>A0A6N8EAH9_9GAMM</name>
<dbReference type="PROSITE" id="PS51217">
    <property type="entry name" value="UVRD_HELICASE_CTER"/>
    <property type="match status" value="1"/>
</dbReference>
<keyword evidence="2 15" id="KW-0479">Metal-binding</keyword>
<comment type="domain">
    <text evidence="15">The C-terminal domain has nuclease activity and interacts with RecD. It interacts with RecA, facilitating its loading onto ssDNA.</text>
</comment>
<proteinExistence type="inferred from homology"/>
<sequence length="1284" mass="144140">MNTTIQRLNPLEVPLHGSRLIEASAGTGKTFTLAMLYLRLVLGHGGETAFARPLMPPEILVVTFTNAATDELRDRIRRRLVEAATVFRNQPPRDPSDRLLLDLRDQLADGDLAHYARRLELAAEWMDEAAISTIHAWCYRMLREHAFDSANAFEQTLENDDAERLQRAAEDYWRTFLLGLPAEHLEPVLEQWSQPADLAGAVRGLLPLAEYLPPVADPPDLIVGRCLNTRRHTIETLKTDWRTQDHIAALERLFEQAVKNKAFKQTSLNKNHRAKVLDGLRVWLETPDQTEPDIFGGQSWQRMSSLAIAEIWNDPAKAPVDDPACRALADLHETLTTLPDPTEDLLTHAVHWLKSHVEREKRQSAIMTQNDLLIRLDQALQGEGRERLAAAIRRQFPVALVDEFQDTDPLQYRIFSSIYDIHANHAATGFFMIGDPKQAIYAFRGADIHTYLIARAATQGRHYTLDINYRSSTDLITAVNALFEHGERTATHGAFLFREPNGQGNPVPFHPARPRDQAERTLTIDGQPCPPLHAWIIEPGPNGKLNKDVYREHTAQAAARTIAELLRLGQEGRALLPVGQDGERPLEPSDLAVLVNNRTEAEAIRAELRRLDVASVYLSERGNVFDTAIARDLAVLLRAIADPFDDRLMRQALATRLLGQGLTELDRLNRDELHWETQGERLRALNGRWRRQGFLPMLYRLIGEFRIAARLLGTTDGERAMTDLLHLGELLQRASEELDGEQALVRFLEEAIADSDAATGETPEARQLRLESDARLVRVVTIHKSKGLEYPLVFLPFIADCRRTNAKDRPLKTHDAAHRLQVHLSGDDALVAQADRERLGEDLRKLYVGLTRARHANWLGLGVISDLEHSALGYLLGLDGQAAVEWSGDDQPETEGSGSEANETGTGDLTARLHRLSCVTLIDPPAADPAPYQAEADVVLEAARPTPDWRPRAWWISSYSALSQGAQLADSEEAEAETSTTSRPAPSADSVETASDETAREELAETRVLDTQVRIDALGAGSLHAFPRGGRYGTFLHGLLEWAATQRAPKRTDQAADSRLGFATVLARPDARRRMLEQRCATRQLGDWVEPLDAWLSELLDRTWSLDALAPPGGAVPSLRLADLDPRRYQVELEFWIEGRAVDLRKLDQLITQHTLDGIERPQLATAYLNGMLKGFIDLVLEHQGRYYVLDWKSNWLGPDDSAYTQDAMRAAMVERRYDLQYVLYLLALHRQLRARLPDYDYDRHLGGAIYVFLRGGQSASQGLFMDRPPRVLIESLDRHFAGV</sequence>
<dbReference type="GO" id="GO:0000287">
    <property type="term" value="F:magnesium ion binding"/>
    <property type="evidence" value="ECO:0007669"/>
    <property type="project" value="UniProtKB-UniRule"/>
</dbReference>
<organism evidence="20 21">
    <name type="scientific">Allochromatium palmeri</name>
    <dbReference type="NCBI Taxonomy" id="231048"/>
    <lineage>
        <taxon>Bacteria</taxon>
        <taxon>Pseudomonadati</taxon>
        <taxon>Pseudomonadota</taxon>
        <taxon>Gammaproteobacteria</taxon>
        <taxon>Chromatiales</taxon>
        <taxon>Chromatiaceae</taxon>
        <taxon>Allochromatium</taxon>
    </lineage>
</organism>
<dbReference type="Pfam" id="PF12705">
    <property type="entry name" value="PDDEXK_1"/>
    <property type="match status" value="1"/>
</dbReference>
<comment type="caution">
    <text evidence="20">The sequence shown here is derived from an EMBL/GenBank/DDBJ whole genome shotgun (WGS) entry which is preliminary data.</text>
</comment>
<evidence type="ECO:0000256" key="4">
    <source>
        <dbReference type="ARBA" id="ARBA00022763"/>
    </source>
</evidence>
<comment type="catalytic activity">
    <reaction evidence="13 15">
        <text>Couples ATP hydrolysis with the unwinding of duplex DNA by translocating in the 3'-5' direction.</text>
        <dbReference type="EC" id="5.6.2.4"/>
    </reaction>
</comment>
<comment type="domain">
    <text evidence="15">The N-terminal DNA-binding domain is a ssDNA-dependent ATPase and has ATP-dependent 3'-5' helicase function. This domain interacts with RecC.</text>
</comment>
<dbReference type="CDD" id="cd22352">
    <property type="entry name" value="RecB_C-like"/>
    <property type="match status" value="1"/>
</dbReference>
<feature type="binding site" evidence="15">
    <location>
        <position position="1178"/>
    </location>
    <ligand>
        <name>Mg(2+)</name>
        <dbReference type="ChEBI" id="CHEBI:18420"/>
    </ligand>
</feature>
<keyword evidence="9 15" id="KW-0460">Magnesium</keyword>
<keyword evidence="12 15" id="KW-0413">Isomerase</keyword>
<dbReference type="GO" id="GO:0009338">
    <property type="term" value="C:exodeoxyribonuclease V complex"/>
    <property type="evidence" value="ECO:0007669"/>
    <property type="project" value="TreeGrafter"/>
</dbReference>
<dbReference type="HAMAP" id="MF_01485">
    <property type="entry name" value="RecB"/>
    <property type="match status" value="1"/>
</dbReference>
<evidence type="ECO:0000256" key="11">
    <source>
        <dbReference type="ARBA" id="ARBA00023204"/>
    </source>
</evidence>
<feature type="binding site" evidence="16">
    <location>
        <begin position="23"/>
        <end position="30"/>
    </location>
    <ligand>
        <name>ATP</name>
        <dbReference type="ChEBI" id="CHEBI:30616"/>
    </ligand>
</feature>
<feature type="region of interest" description="Disordered" evidence="17">
    <location>
        <begin position="886"/>
        <end position="906"/>
    </location>
</feature>
<keyword evidence="3 15" id="KW-0547">Nucleotide-binding</keyword>
<dbReference type="SUPFAM" id="SSF52980">
    <property type="entry name" value="Restriction endonuclease-like"/>
    <property type="match status" value="1"/>
</dbReference>
<dbReference type="InterPro" id="IPR004586">
    <property type="entry name" value="RecB"/>
</dbReference>
<feature type="binding site" evidence="15">
    <location>
        <position position="1191"/>
    </location>
    <ligand>
        <name>Mg(2+)</name>
        <dbReference type="ChEBI" id="CHEBI:18420"/>
    </ligand>
</feature>
<accession>A0A6N8EAH9</accession>
<keyword evidence="8 15" id="KW-0067">ATP-binding</keyword>
<dbReference type="Pfam" id="PF13361">
    <property type="entry name" value="UvrD_C"/>
    <property type="match status" value="1"/>
</dbReference>
<comment type="similarity">
    <text evidence="15">Belongs to the helicase family. UvrD subfamily.</text>
</comment>
<dbReference type="InterPro" id="IPR011604">
    <property type="entry name" value="PDDEXK-like_dom_sf"/>
</dbReference>
<keyword evidence="21" id="KW-1185">Reference proteome</keyword>
<dbReference type="InterPro" id="IPR038726">
    <property type="entry name" value="PDDEXK_AddAB-type"/>
</dbReference>
<dbReference type="RefSeq" id="WP_155449153.1">
    <property type="nucleotide sequence ID" value="NZ_WNKT01000007.1"/>
</dbReference>
<evidence type="ECO:0000256" key="17">
    <source>
        <dbReference type="SAM" id="MobiDB-lite"/>
    </source>
</evidence>
<evidence type="ECO:0000313" key="21">
    <source>
        <dbReference type="Proteomes" id="UP000434044"/>
    </source>
</evidence>
<dbReference type="GO" id="GO:0003677">
    <property type="term" value="F:DNA binding"/>
    <property type="evidence" value="ECO:0007669"/>
    <property type="project" value="UniProtKB-UniRule"/>
</dbReference>
<comment type="catalytic activity">
    <reaction evidence="14 15">
        <text>ATP + H2O = ADP + phosphate + H(+)</text>
        <dbReference type="Rhea" id="RHEA:13065"/>
        <dbReference type="ChEBI" id="CHEBI:15377"/>
        <dbReference type="ChEBI" id="CHEBI:15378"/>
        <dbReference type="ChEBI" id="CHEBI:30616"/>
        <dbReference type="ChEBI" id="CHEBI:43474"/>
        <dbReference type="ChEBI" id="CHEBI:456216"/>
        <dbReference type="EC" id="5.6.2.4"/>
    </reaction>
</comment>
<feature type="region of interest" description="Nuclease activity, interacts with RecD and RecA" evidence="15">
    <location>
        <begin position="953"/>
        <end position="1284"/>
    </location>
</feature>
<feature type="domain" description="UvrD-like helicase ATP-binding" evidence="18">
    <location>
        <begin position="2"/>
        <end position="472"/>
    </location>
</feature>
<comment type="function">
    <text evidence="15">A helicase/nuclease that prepares dsDNA breaks (DSB) for recombinational DNA repair. Binds to DSBs and unwinds DNA via a highly rapid and processive ATP-dependent bidirectional helicase activity. Unwinds dsDNA until it encounters a Chi (crossover hotspot instigator) sequence from the 3' direction. Cuts ssDNA a few nucleotides 3' to the Chi site. The properties and activities of the enzyme are changed at Chi. The Chi-altered holoenzyme produces a long 3'-ssDNA overhang and facilitates RecA-binding to the ssDNA for homologous DNA recombination and repair. Holoenzyme degrades any linearized DNA that is unable to undergo homologous recombination. In the holoenzyme this subunit contributes ATPase, 3'-5' helicase, exonuclease activity and loads RecA onto ssDNA.</text>
</comment>
<evidence type="ECO:0000256" key="1">
    <source>
        <dbReference type="ARBA" id="ARBA00022722"/>
    </source>
</evidence>
<dbReference type="OrthoDB" id="9810135at2"/>
<dbReference type="PANTHER" id="PTHR11070:SF23">
    <property type="entry name" value="RECBCD ENZYME SUBUNIT RECB"/>
    <property type="match status" value="1"/>
</dbReference>
<keyword evidence="5 15" id="KW-0378">Hydrolase</keyword>
<dbReference type="EC" id="3.1.11.5" evidence="15"/>
<comment type="catalytic activity">
    <reaction evidence="15">
        <text>Exonucleolytic cleavage (in the presence of ATP) in either 5'- to 3'- or 3'- to 5'-direction to yield 5'-phosphooligonucleotides.</text>
        <dbReference type="EC" id="3.1.11.5"/>
    </reaction>
</comment>
<keyword evidence="10 15" id="KW-0238">DNA-binding</keyword>
<keyword evidence="1 15" id="KW-0540">Nuclease</keyword>